<dbReference type="SUPFAM" id="SSF56112">
    <property type="entry name" value="Protein kinase-like (PK-like)"/>
    <property type="match status" value="1"/>
</dbReference>
<dbReference type="Gene3D" id="1.10.510.10">
    <property type="entry name" value="Transferase(Phosphotransferase) domain 1"/>
    <property type="match status" value="1"/>
</dbReference>
<dbReference type="GO" id="GO:0005634">
    <property type="term" value="C:nucleus"/>
    <property type="evidence" value="ECO:0007669"/>
    <property type="project" value="TreeGrafter"/>
</dbReference>
<proteinExistence type="predicted"/>
<dbReference type="InterPro" id="IPR008271">
    <property type="entry name" value="Ser/Thr_kinase_AS"/>
</dbReference>
<protein>
    <recommendedName>
        <fullName evidence="1">Protein kinase domain-containing protein</fullName>
    </recommendedName>
</protein>
<reference evidence="2 3" key="1">
    <citation type="journal article" date="2012" name="Science">
        <title>The Paleozoic origin of enzymatic lignin decomposition reconstructed from 31 fungal genomes.</title>
        <authorList>
            <person name="Floudas D."/>
            <person name="Binder M."/>
            <person name="Riley R."/>
            <person name="Barry K."/>
            <person name="Blanchette R.A."/>
            <person name="Henrissat B."/>
            <person name="Martinez A.T."/>
            <person name="Otillar R."/>
            <person name="Spatafora J.W."/>
            <person name="Yadav J.S."/>
            <person name="Aerts A."/>
            <person name="Benoit I."/>
            <person name="Boyd A."/>
            <person name="Carlson A."/>
            <person name="Copeland A."/>
            <person name="Coutinho P.M."/>
            <person name="de Vries R.P."/>
            <person name="Ferreira P."/>
            <person name="Findley K."/>
            <person name="Foster B."/>
            <person name="Gaskell J."/>
            <person name="Glotzer D."/>
            <person name="Gorecki P."/>
            <person name="Heitman J."/>
            <person name="Hesse C."/>
            <person name="Hori C."/>
            <person name="Igarashi K."/>
            <person name="Jurgens J.A."/>
            <person name="Kallen N."/>
            <person name="Kersten P."/>
            <person name="Kohler A."/>
            <person name="Kuees U."/>
            <person name="Kumar T.K.A."/>
            <person name="Kuo A."/>
            <person name="LaButti K."/>
            <person name="Larrondo L.F."/>
            <person name="Lindquist E."/>
            <person name="Ling A."/>
            <person name="Lombard V."/>
            <person name="Lucas S."/>
            <person name="Lundell T."/>
            <person name="Martin R."/>
            <person name="McLaughlin D.J."/>
            <person name="Morgenstern I."/>
            <person name="Morin E."/>
            <person name="Murat C."/>
            <person name="Nagy L.G."/>
            <person name="Nolan M."/>
            <person name="Ohm R.A."/>
            <person name="Patyshakuliyeva A."/>
            <person name="Rokas A."/>
            <person name="Ruiz-Duenas F.J."/>
            <person name="Sabat G."/>
            <person name="Salamov A."/>
            <person name="Samejima M."/>
            <person name="Schmutz J."/>
            <person name="Slot J.C."/>
            <person name="St John F."/>
            <person name="Stenlid J."/>
            <person name="Sun H."/>
            <person name="Sun S."/>
            <person name="Syed K."/>
            <person name="Tsang A."/>
            <person name="Wiebenga A."/>
            <person name="Young D."/>
            <person name="Pisabarro A."/>
            <person name="Eastwood D.C."/>
            <person name="Martin F."/>
            <person name="Cullen D."/>
            <person name="Grigoriev I.V."/>
            <person name="Hibbett D.S."/>
        </authorList>
    </citation>
    <scope>NUCLEOTIDE SEQUENCE</scope>
    <source>
        <strain evidence="3">FP-58527</strain>
    </source>
</reference>
<dbReference type="HOGENOM" id="CLU_000288_7_30_1"/>
<feature type="domain" description="Protein kinase" evidence="1">
    <location>
        <begin position="1"/>
        <end position="80"/>
    </location>
</feature>
<dbReference type="Pfam" id="PF00069">
    <property type="entry name" value="Pkinase"/>
    <property type="match status" value="1"/>
</dbReference>
<dbReference type="GO" id="GO:0005524">
    <property type="term" value="F:ATP binding"/>
    <property type="evidence" value="ECO:0007669"/>
    <property type="project" value="InterPro"/>
</dbReference>
<evidence type="ECO:0000259" key="1">
    <source>
        <dbReference type="PROSITE" id="PS50011"/>
    </source>
</evidence>
<gene>
    <name evidence="2" type="ORF">FOMPIDRAFT_16314</name>
</gene>
<sequence length="80" mass="8814">LSVLHRHGIMHRDIKPENCLIDHRGGVALGDFGLVQREPGVGIQDLVCHEECGTPQYYAPELVRPTSSGYGYKADIWALG</sequence>
<dbReference type="EMBL" id="KE504166">
    <property type="protein sequence ID" value="EPS98330.1"/>
    <property type="molecule type" value="Genomic_DNA"/>
</dbReference>
<dbReference type="GO" id="GO:0004672">
    <property type="term" value="F:protein kinase activity"/>
    <property type="evidence" value="ECO:0007669"/>
    <property type="project" value="InterPro"/>
</dbReference>
<dbReference type="OrthoDB" id="193860at2759"/>
<name>S8F9Q2_FOMSC</name>
<dbReference type="InterPro" id="IPR011009">
    <property type="entry name" value="Kinase-like_dom_sf"/>
</dbReference>
<dbReference type="PROSITE" id="PS00108">
    <property type="entry name" value="PROTEIN_KINASE_ST"/>
    <property type="match status" value="1"/>
</dbReference>
<dbReference type="AlphaFoldDB" id="S8F9Q2"/>
<keyword evidence="3" id="KW-1185">Reference proteome</keyword>
<dbReference type="eggNOG" id="KOG0583">
    <property type="taxonomic scope" value="Eukaryota"/>
</dbReference>
<accession>S8F9Q2</accession>
<feature type="non-terminal residue" evidence="2">
    <location>
        <position position="80"/>
    </location>
</feature>
<dbReference type="PROSITE" id="PS50011">
    <property type="entry name" value="PROTEIN_KINASE_DOM"/>
    <property type="match status" value="1"/>
</dbReference>
<dbReference type="InParanoid" id="S8F9Q2"/>
<evidence type="ECO:0000313" key="3">
    <source>
        <dbReference type="Proteomes" id="UP000015241"/>
    </source>
</evidence>
<dbReference type="PANTHER" id="PTHR24345">
    <property type="entry name" value="SERINE/THREONINE-PROTEIN KINASE PLK"/>
    <property type="match status" value="1"/>
</dbReference>
<feature type="non-terminal residue" evidence="2">
    <location>
        <position position="1"/>
    </location>
</feature>
<evidence type="ECO:0000313" key="2">
    <source>
        <dbReference type="EMBL" id="EPS98330.1"/>
    </source>
</evidence>
<dbReference type="Proteomes" id="UP000015241">
    <property type="component" value="Unassembled WGS sequence"/>
</dbReference>
<dbReference type="STRING" id="743788.S8F9Q2"/>
<organism evidence="2 3">
    <name type="scientific">Fomitopsis schrenkii</name>
    <name type="common">Brown rot fungus</name>
    <dbReference type="NCBI Taxonomy" id="2126942"/>
    <lineage>
        <taxon>Eukaryota</taxon>
        <taxon>Fungi</taxon>
        <taxon>Dikarya</taxon>
        <taxon>Basidiomycota</taxon>
        <taxon>Agaricomycotina</taxon>
        <taxon>Agaricomycetes</taxon>
        <taxon>Polyporales</taxon>
        <taxon>Fomitopsis</taxon>
    </lineage>
</organism>
<dbReference type="InterPro" id="IPR000719">
    <property type="entry name" value="Prot_kinase_dom"/>
</dbReference>